<accession>A0ABN7QVB0</accession>
<keyword evidence="3 4" id="KW-0597">Phosphoprotein</keyword>
<dbReference type="InterPro" id="IPR013656">
    <property type="entry name" value="PAS_4"/>
</dbReference>
<evidence type="ECO:0000256" key="4">
    <source>
        <dbReference type="PROSITE-ProRule" id="PRU00169"/>
    </source>
</evidence>
<feature type="domain" description="PAS" evidence="7">
    <location>
        <begin position="301"/>
        <end position="372"/>
    </location>
</feature>
<dbReference type="Gene3D" id="1.10.287.130">
    <property type="match status" value="1"/>
</dbReference>
<dbReference type="Gene3D" id="3.30.565.10">
    <property type="entry name" value="Histidine kinase-like ATPase, C-terminal domain"/>
    <property type="match status" value="1"/>
</dbReference>
<dbReference type="SMART" id="SM00086">
    <property type="entry name" value="PAC"/>
    <property type="match status" value="4"/>
</dbReference>
<proteinExistence type="predicted"/>
<dbReference type="Pfam" id="PF00072">
    <property type="entry name" value="Response_reg"/>
    <property type="match status" value="1"/>
</dbReference>
<feature type="domain" description="Histidine kinase" evidence="5">
    <location>
        <begin position="571"/>
        <end position="789"/>
    </location>
</feature>
<evidence type="ECO:0000259" key="6">
    <source>
        <dbReference type="PROSITE" id="PS50110"/>
    </source>
</evidence>
<dbReference type="SMART" id="SM00448">
    <property type="entry name" value="REC"/>
    <property type="match status" value="1"/>
</dbReference>
<dbReference type="SMART" id="SM00091">
    <property type="entry name" value="PAS"/>
    <property type="match status" value="3"/>
</dbReference>
<dbReference type="SUPFAM" id="SSF52172">
    <property type="entry name" value="CheY-like"/>
    <property type="match status" value="1"/>
</dbReference>
<dbReference type="InterPro" id="IPR001789">
    <property type="entry name" value="Sig_transdc_resp-reg_receiver"/>
</dbReference>
<feature type="domain" description="PAC" evidence="8">
    <location>
        <begin position="375"/>
        <end position="427"/>
    </location>
</feature>
<dbReference type="SUPFAM" id="SSF47384">
    <property type="entry name" value="Homodimeric domain of signal transducing histidine kinase"/>
    <property type="match status" value="1"/>
</dbReference>
<evidence type="ECO:0000259" key="5">
    <source>
        <dbReference type="PROSITE" id="PS50109"/>
    </source>
</evidence>
<dbReference type="CDD" id="cd00075">
    <property type="entry name" value="HATPase"/>
    <property type="match status" value="1"/>
</dbReference>
<dbReference type="InterPro" id="IPR035965">
    <property type="entry name" value="PAS-like_dom_sf"/>
</dbReference>
<dbReference type="InterPro" id="IPR003661">
    <property type="entry name" value="HisK_dim/P_dom"/>
</dbReference>
<evidence type="ECO:0000259" key="8">
    <source>
        <dbReference type="PROSITE" id="PS50113"/>
    </source>
</evidence>
<sequence length="924" mass="101572">MTESGLRFLDGGGELGERLRATDWAPTPLGPVDAWPAALRTLVSLMLASNQPMYIVWGPSRTFLYNDHYATILADKHPWALGRDILDEVWPEIRAELAPIVESVSAGEPVQVPRMRLVLERKGFPEETWFSYFFAPVRDDTGAVAGMFGACNDITGQVQLERSLAERDARHRQVLANMEEAFVLFDHDFRLLEVNTETERLLGMDREALIGGVQWTLYPGTFDAPLGAMYRRVMARRHAESMDYPHVFQDGREVWFEVRAFPVDQGMAVLFHDVTHRREEHEAATRSAERVQLALEERDHALALLRSFTEAVPGVAYAKDLQGRLLVGNRGVSTLLGVPPEGFIGRTDRELLADPAQAEEVMANDRRIMETGIAEQVEEEIQLADGTPATWISTKAPLLDDDGKLVGLIGASIDITDRKRVERDLRLSEQRGALALEVAQLGTWTWNLAEDVIRFDRRTAEIWGANPERSHYSREDLGRRVHPDDWPRVDAALAAAFTPGSDGRVAEEFRLRHRDGRVVWTMTRGQVAFEGEGDALRPVSMIGTVLDVTERRQLIETLEQSDRRKDEFLAMLAHELRNPLAPIGTAAELLRLVPDDAPRVEEAARIISRQVAHMTEMVDDLLDVSRVTRGLVVFDREPVDMRAVVNAAVEQAGPALQARRHGLSVETGGGPAIVLGDRHRLVQVVSNLLNNAAKYTSPGGRIRVAVVGSEDTVAVQVADNGQGMDASLVNHAFDLFTQAARTPDRSQGGLGIGLALVRSIVRGHGGTVGAVSPGPGCGSTFEFVLPRAAVERLPDDAAPVPRVATRRQSIMVVDDNRDAADTLATVLELLGHDVTVATDGQQALVLADRRSDWDAFILDIGMPDMTGHELVGHLRRRAGTGSACFIALTGYGQAHDHVTSQAAGFDHHLVKPADVDRIVALLAG</sequence>
<dbReference type="CDD" id="cd17580">
    <property type="entry name" value="REC_2_DhkD-like"/>
    <property type="match status" value="1"/>
</dbReference>
<dbReference type="Pfam" id="PF08447">
    <property type="entry name" value="PAS_3"/>
    <property type="match status" value="1"/>
</dbReference>
<evidence type="ECO:0000313" key="9">
    <source>
        <dbReference type="EMBL" id="CAG4972134.1"/>
    </source>
</evidence>
<dbReference type="SMART" id="SM00387">
    <property type="entry name" value="HATPase_c"/>
    <property type="match status" value="1"/>
</dbReference>
<reference evidence="9 10" key="1">
    <citation type="submission" date="2021-04" db="EMBL/GenBank/DDBJ databases">
        <authorList>
            <person name="Rodrigo-Torres L."/>
            <person name="Arahal R. D."/>
            <person name="Lucena T."/>
        </authorList>
    </citation>
    <scope>NUCLEOTIDE SEQUENCE [LARGE SCALE GENOMIC DNA]</scope>
    <source>
        <strain evidence="9 10">CECT 30171</strain>
    </source>
</reference>
<dbReference type="SMART" id="SM00388">
    <property type="entry name" value="HisKA"/>
    <property type="match status" value="1"/>
</dbReference>
<dbReference type="InterPro" id="IPR000700">
    <property type="entry name" value="PAS-assoc_C"/>
</dbReference>
<feature type="domain" description="Response regulatory" evidence="6">
    <location>
        <begin position="809"/>
        <end position="924"/>
    </location>
</feature>
<evidence type="ECO:0000256" key="2">
    <source>
        <dbReference type="ARBA" id="ARBA00012438"/>
    </source>
</evidence>
<dbReference type="Gene3D" id="3.40.50.2300">
    <property type="match status" value="1"/>
</dbReference>
<comment type="catalytic activity">
    <reaction evidence="1">
        <text>ATP + protein L-histidine = ADP + protein N-phospho-L-histidine.</text>
        <dbReference type="EC" id="2.7.13.3"/>
    </reaction>
</comment>
<dbReference type="SUPFAM" id="SSF55874">
    <property type="entry name" value="ATPase domain of HSP90 chaperone/DNA topoisomerase II/histidine kinase"/>
    <property type="match status" value="1"/>
</dbReference>
<dbReference type="InterPro" id="IPR036097">
    <property type="entry name" value="HisK_dim/P_sf"/>
</dbReference>
<protein>
    <recommendedName>
        <fullName evidence="2">histidine kinase</fullName>
        <ecNumber evidence="2">2.7.13.3</ecNumber>
    </recommendedName>
</protein>
<dbReference type="InterPro" id="IPR000014">
    <property type="entry name" value="PAS"/>
</dbReference>
<dbReference type="NCBIfam" id="TIGR00229">
    <property type="entry name" value="sensory_box"/>
    <property type="match status" value="2"/>
</dbReference>
<dbReference type="InterPro" id="IPR004358">
    <property type="entry name" value="Sig_transdc_His_kin-like_C"/>
</dbReference>
<dbReference type="Gene3D" id="3.30.450.20">
    <property type="entry name" value="PAS domain"/>
    <property type="match status" value="4"/>
</dbReference>
<dbReference type="PROSITE" id="PS50112">
    <property type="entry name" value="PAS"/>
    <property type="match status" value="2"/>
</dbReference>
<dbReference type="InterPro" id="IPR036890">
    <property type="entry name" value="HATPase_C_sf"/>
</dbReference>
<name>A0ABN7QVB0_9GAMM</name>
<feature type="domain" description="PAS" evidence="7">
    <location>
        <begin position="167"/>
        <end position="211"/>
    </location>
</feature>
<dbReference type="Proteomes" id="UP000680116">
    <property type="component" value="Chromosome"/>
</dbReference>
<dbReference type="Pfam" id="PF08448">
    <property type="entry name" value="PAS_4"/>
    <property type="match status" value="2"/>
</dbReference>
<keyword evidence="9" id="KW-0808">Transferase</keyword>
<dbReference type="SUPFAM" id="SSF55785">
    <property type="entry name" value="PYP-like sensor domain (PAS domain)"/>
    <property type="match status" value="4"/>
</dbReference>
<evidence type="ECO:0000256" key="1">
    <source>
        <dbReference type="ARBA" id="ARBA00000085"/>
    </source>
</evidence>
<dbReference type="InterPro" id="IPR003594">
    <property type="entry name" value="HATPase_dom"/>
</dbReference>
<evidence type="ECO:0000259" key="7">
    <source>
        <dbReference type="PROSITE" id="PS50112"/>
    </source>
</evidence>
<dbReference type="EMBL" id="OU015430">
    <property type="protein sequence ID" value="CAG4972134.1"/>
    <property type="molecule type" value="Genomic_DNA"/>
</dbReference>
<dbReference type="PROSITE" id="PS50109">
    <property type="entry name" value="HIS_KIN"/>
    <property type="match status" value="1"/>
</dbReference>
<dbReference type="Pfam" id="PF00512">
    <property type="entry name" value="HisKA"/>
    <property type="match status" value="1"/>
</dbReference>
<evidence type="ECO:0000313" key="10">
    <source>
        <dbReference type="Proteomes" id="UP000680116"/>
    </source>
</evidence>
<evidence type="ECO:0000256" key="3">
    <source>
        <dbReference type="ARBA" id="ARBA00022553"/>
    </source>
</evidence>
<dbReference type="PROSITE" id="PS50110">
    <property type="entry name" value="RESPONSE_REGULATORY"/>
    <property type="match status" value="1"/>
</dbReference>
<feature type="modified residue" description="4-aspartylphosphate" evidence="4">
    <location>
        <position position="859"/>
    </location>
</feature>
<dbReference type="InterPro" id="IPR001610">
    <property type="entry name" value="PAC"/>
</dbReference>
<dbReference type="CDD" id="cd00082">
    <property type="entry name" value="HisKA"/>
    <property type="match status" value="1"/>
</dbReference>
<organism evidence="9 10">
    <name type="scientific">Novilysobacter luteus</name>
    <dbReference type="NCBI Taxonomy" id="2822368"/>
    <lineage>
        <taxon>Bacteria</taxon>
        <taxon>Pseudomonadati</taxon>
        <taxon>Pseudomonadota</taxon>
        <taxon>Gammaproteobacteria</taxon>
        <taxon>Lysobacterales</taxon>
        <taxon>Lysobacteraceae</taxon>
        <taxon>Novilysobacter</taxon>
    </lineage>
</organism>
<keyword evidence="9" id="KW-0418">Kinase</keyword>
<dbReference type="PROSITE" id="PS50113">
    <property type="entry name" value="PAC"/>
    <property type="match status" value="3"/>
</dbReference>
<dbReference type="Gene3D" id="2.10.70.100">
    <property type="match status" value="1"/>
</dbReference>
<dbReference type="PRINTS" id="PR00344">
    <property type="entry name" value="BCTRLSENSOR"/>
</dbReference>
<dbReference type="PANTHER" id="PTHR43547">
    <property type="entry name" value="TWO-COMPONENT HISTIDINE KINASE"/>
    <property type="match status" value="1"/>
</dbReference>
<dbReference type="RefSeq" id="WP_215220061.1">
    <property type="nucleotide sequence ID" value="NZ_OU015430.1"/>
</dbReference>
<feature type="domain" description="PAC" evidence="8">
    <location>
        <begin position="505"/>
        <end position="560"/>
    </location>
</feature>
<feature type="domain" description="PAC" evidence="8">
    <location>
        <begin position="111"/>
        <end position="166"/>
    </location>
</feature>
<dbReference type="InterPro" id="IPR013655">
    <property type="entry name" value="PAS_fold_3"/>
</dbReference>
<dbReference type="PANTHER" id="PTHR43547:SF2">
    <property type="entry name" value="HYBRID SIGNAL TRANSDUCTION HISTIDINE KINASE C"/>
    <property type="match status" value="1"/>
</dbReference>
<dbReference type="CDD" id="cd00130">
    <property type="entry name" value="PAS"/>
    <property type="match status" value="3"/>
</dbReference>
<gene>
    <name evidence="9" type="primary">rcsC_2</name>
    <name evidence="9" type="ORF">LYB30171_01134</name>
</gene>
<dbReference type="GO" id="GO:0004673">
    <property type="term" value="F:protein histidine kinase activity"/>
    <property type="evidence" value="ECO:0007669"/>
    <property type="project" value="UniProtKB-EC"/>
</dbReference>
<dbReference type="Pfam" id="PF02518">
    <property type="entry name" value="HATPase_c"/>
    <property type="match status" value="1"/>
</dbReference>
<dbReference type="EC" id="2.7.13.3" evidence="2"/>
<keyword evidence="10" id="KW-1185">Reference proteome</keyword>
<dbReference type="InterPro" id="IPR011006">
    <property type="entry name" value="CheY-like_superfamily"/>
</dbReference>
<dbReference type="InterPro" id="IPR005467">
    <property type="entry name" value="His_kinase_dom"/>
</dbReference>